<dbReference type="Proteomes" id="UP000799778">
    <property type="component" value="Unassembled WGS sequence"/>
</dbReference>
<dbReference type="AlphaFoldDB" id="A0A6A5XZ70"/>
<evidence type="ECO:0000259" key="2">
    <source>
        <dbReference type="PROSITE" id="PS50097"/>
    </source>
</evidence>
<feature type="region of interest" description="Disordered" evidence="1">
    <location>
        <begin position="211"/>
        <end position="334"/>
    </location>
</feature>
<sequence length="334" mass="37359">MTKPGFLNSRQIFVSVGKKPGFCVWIHKALLTERSEYFAEQLVNDTEATPKSLVLSSWNTKWVQRYLETVITNEIAEFEGDLGQQLGCITTIYAMAVVFKDSKTRDICVSEMFDRLEATYKNLQGKLRPNEVEPLAEIVTRLFSDHQDYRGLAEEMVLNICVAFLGHDGIVFIQHTLPRRFLLQFSLRLLQRQGQSDFVWDKDRYLECRQPPLLNNSGTTVPNTPSHKDSLSTGNLTPGQNESFQVPNSEVRIPNTQAQEGVAGTPFTRPVPKPDARTNFATRPAGIPRRIAASSPPQRASTAPQKKSTEAPRQPGNSEHRTTSSNTPTEAGPS</sequence>
<dbReference type="RefSeq" id="XP_033386635.1">
    <property type="nucleotide sequence ID" value="XM_033533777.1"/>
</dbReference>
<reference evidence="3" key="1">
    <citation type="journal article" date="2020" name="Stud. Mycol.">
        <title>101 Dothideomycetes genomes: a test case for predicting lifestyles and emergence of pathogens.</title>
        <authorList>
            <person name="Haridas S."/>
            <person name="Albert R."/>
            <person name="Binder M."/>
            <person name="Bloem J."/>
            <person name="Labutti K."/>
            <person name="Salamov A."/>
            <person name="Andreopoulos B."/>
            <person name="Baker S."/>
            <person name="Barry K."/>
            <person name="Bills G."/>
            <person name="Bluhm B."/>
            <person name="Cannon C."/>
            <person name="Castanera R."/>
            <person name="Culley D."/>
            <person name="Daum C."/>
            <person name="Ezra D."/>
            <person name="Gonzalez J."/>
            <person name="Henrissat B."/>
            <person name="Kuo A."/>
            <person name="Liang C."/>
            <person name="Lipzen A."/>
            <person name="Lutzoni F."/>
            <person name="Magnuson J."/>
            <person name="Mondo S."/>
            <person name="Nolan M."/>
            <person name="Ohm R."/>
            <person name="Pangilinan J."/>
            <person name="Park H.-J."/>
            <person name="Ramirez L."/>
            <person name="Alfaro M."/>
            <person name="Sun H."/>
            <person name="Tritt A."/>
            <person name="Yoshinaga Y."/>
            <person name="Zwiers L.-H."/>
            <person name="Turgeon B."/>
            <person name="Goodwin S."/>
            <person name="Spatafora J."/>
            <person name="Crous P."/>
            <person name="Grigoriev I."/>
        </authorList>
    </citation>
    <scope>NUCLEOTIDE SEQUENCE</scope>
    <source>
        <strain evidence="3">CBS 175.79</strain>
    </source>
</reference>
<protein>
    <recommendedName>
        <fullName evidence="2">BTB domain-containing protein</fullName>
    </recommendedName>
</protein>
<evidence type="ECO:0000313" key="4">
    <source>
        <dbReference type="Proteomes" id="UP000799778"/>
    </source>
</evidence>
<dbReference type="InterPro" id="IPR000210">
    <property type="entry name" value="BTB/POZ_dom"/>
</dbReference>
<feature type="compositionally biased region" description="Polar residues" evidence="1">
    <location>
        <begin position="213"/>
        <end position="259"/>
    </location>
</feature>
<feature type="domain" description="BTB" evidence="2">
    <location>
        <begin position="10"/>
        <end position="79"/>
    </location>
</feature>
<proteinExistence type="predicted"/>
<name>A0A6A5XZ70_9PLEO</name>
<dbReference type="PROSITE" id="PS50097">
    <property type="entry name" value="BTB"/>
    <property type="match status" value="1"/>
</dbReference>
<feature type="compositionally biased region" description="Polar residues" evidence="1">
    <location>
        <begin position="323"/>
        <end position="334"/>
    </location>
</feature>
<gene>
    <name evidence="3" type="ORF">BU24DRAFT_491280</name>
</gene>
<evidence type="ECO:0000256" key="1">
    <source>
        <dbReference type="SAM" id="MobiDB-lite"/>
    </source>
</evidence>
<evidence type="ECO:0000313" key="3">
    <source>
        <dbReference type="EMBL" id="KAF2018296.1"/>
    </source>
</evidence>
<accession>A0A6A5XZ70</accession>
<feature type="compositionally biased region" description="Polar residues" evidence="1">
    <location>
        <begin position="295"/>
        <end position="306"/>
    </location>
</feature>
<dbReference type="EMBL" id="ML978068">
    <property type="protein sequence ID" value="KAF2018296.1"/>
    <property type="molecule type" value="Genomic_DNA"/>
</dbReference>
<keyword evidence="4" id="KW-1185">Reference proteome</keyword>
<dbReference type="GeneID" id="54291174"/>
<organism evidence="3 4">
    <name type="scientific">Aaosphaeria arxii CBS 175.79</name>
    <dbReference type="NCBI Taxonomy" id="1450172"/>
    <lineage>
        <taxon>Eukaryota</taxon>
        <taxon>Fungi</taxon>
        <taxon>Dikarya</taxon>
        <taxon>Ascomycota</taxon>
        <taxon>Pezizomycotina</taxon>
        <taxon>Dothideomycetes</taxon>
        <taxon>Pleosporomycetidae</taxon>
        <taxon>Pleosporales</taxon>
        <taxon>Pleosporales incertae sedis</taxon>
        <taxon>Aaosphaeria</taxon>
    </lineage>
</organism>